<protein>
    <submittedName>
        <fullName evidence="1">Uncharacterized protein</fullName>
    </submittedName>
</protein>
<proteinExistence type="predicted"/>
<dbReference type="AlphaFoldDB" id="A0A9P3PVS8"/>
<keyword evidence="2" id="KW-1185">Reference proteome</keyword>
<comment type="caution">
    <text evidence="1">The sequence shown here is derived from an EMBL/GenBank/DDBJ whole genome shotgun (WGS) entry which is preliminary data.</text>
</comment>
<gene>
    <name evidence="1" type="ORF">LshimejAT787_1104340</name>
</gene>
<evidence type="ECO:0000313" key="2">
    <source>
        <dbReference type="Proteomes" id="UP001063166"/>
    </source>
</evidence>
<sequence>MTLRTPTRSSGGWTADGSLPKPINVATWDQLFYTWTDFLPALPAPGRFSHGSQVQKVLRICGKTRRFMRGHVLGYTSWICAAYSRPYFLDGGFGRFKFCTATLSRSAGSRIAQSLLDLRSLFVIITPIRVPYF</sequence>
<organism evidence="1 2">
    <name type="scientific">Lyophyllum shimeji</name>
    <name type="common">Hon-shimeji</name>
    <name type="synonym">Tricholoma shimeji</name>
    <dbReference type="NCBI Taxonomy" id="47721"/>
    <lineage>
        <taxon>Eukaryota</taxon>
        <taxon>Fungi</taxon>
        <taxon>Dikarya</taxon>
        <taxon>Basidiomycota</taxon>
        <taxon>Agaricomycotina</taxon>
        <taxon>Agaricomycetes</taxon>
        <taxon>Agaricomycetidae</taxon>
        <taxon>Agaricales</taxon>
        <taxon>Tricholomatineae</taxon>
        <taxon>Lyophyllaceae</taxon>
        <taxon>Lyophyllum</taxon>
    </lineage>
</organism>
<accession>A0A9P3PVS8</accession>
<name>A0A9P3PVS8_LYOSH</name>
<reference evidence="1" key="1">
    <citation type="submission" date="2022-07" db="EMBL/GenBank/DDBJ databases">
        <title>The genome of Lyophyllum shimeji provides insight into the initial evolution of ectomycorrhizal fungal genome.</title>
        <authorList>
            <person name="Kobayashi Y."/>
            <person name="Shibata T."/>
            <person name="Hirakawa H."/>
            <person name="Shigenobu S."/>
            <person name="Nishiyama T."/>
            <person name="Yamada A."/>
            <person name="Hasebe M."/>
            <person name="Kawaguchi M."/>
        </authorList>
    </citation>
    <scope>NUCLEOTIDE SEQUENCE</scope>
    <source>
        <strain evidence="1">AT787</strain>
    </source>
</reference>
<dbReference type="EMBL" id="BRPK01000011">
    <property type="protein sequence ID" value="GLB42419.1"/>
    <property type="molecule type" value="Genomic_DNA"/>
</dbReference>
<dbReference type="Proteomes" id="UP001063166">
    <property type="component" value="Unassembled WGS sequence"/>
</dbReference>
<evidence type="ECO:0000313" key="1">
    <source>
        <dbReference type="EMBL" id="GLB42419.1"/>
    </source>
</evidence>